<dbReference type="EMBL" id="DTBJ01000017">
    <property type="protein sequence ID" value="HGM58428.1"/>
    <property type="molecule type" value="Genomic_DNA"/>
</dbReference>
<dbReference type="AlphaFoldDB" id="A0A7C4HF60"/>
<dbReference type="Gene3D" id="3.40.640.10">
    <property type="entry name" value="Type I PLP-dependent aspartate aminotransferase-like (Major domain)"/>
    <property type="match status" value="1"/>
</dbReference>
<evidence type="ECO:0000256" key="5">
    <source>
        <dbReference type="ARBA" id="ARBA00022679"/>
    </source>
</evidence>
<dbReference type="InterPro" id="IPR015422">
    <property type="entry name" value="PyrdxlP-dep_Trfase_small"/>
</dbReference>
<name>A0A7C4HF60_STAMA</name>
<gene>
    <name evidence="10" type="ORF">ENT92_01795</name>
    <name evidence="9" type="ORF">ENU14_02430</name>
</gene>
<reference evidence="9" key="1">
    <citation type="journal article" date="2020" name="mSystems">
        <title>Genome- and Community-Level Interaction Insights into Carbon Utilization and Element Cycling Functions of Hydrothermarchaeota in Hydrothermal Sediment.</title>
        <authorList>
            <person name="Zhou Z."/>
            <person name="Liu Y."/>
            <person name="Xu W."/>
            <person name="Pan J."/>
            <person name="Luo Z.H."/>
            <person name="Li M."/>
        </authorList>
    </citation>
    <scope>NUCLEOTIDE SEQUENCE [LARGE SCALE GENOMIC DNA]</scope>
    <source>
        <strain evidence="10">SpSt-622</strain>
        <strain evidence="9">SpSt-642</strain>
    </source>
</reference>
<evidence type="ECO:0000256" key="1">
    <source>
        <dbReference type="ARBA" id="ARBA00001933"/>
    </source>
</evidence>
<proteinExistence type="inferred from homology"/>
<evidence type="ECO:0000259" key="8">
    <source>
        <dbReference type="Pfam" id="PF00155"/>
    </source>
</evidence>
<dbReference type="PANTHER" id="PTHR46383:SF1">
    <property type="entry name" value="ASPARTATE AMINOTRANSFERASE"/>
    <property type="match status" value="1"/>
</dbReference>
<dbReference type="SUPFAM" id="SSF53383">
    <property type="entry name" value="PLP-dependent transferases"/>
    <property type="match status" value="1"/>
</dbReference>
<dbReference type="Gene3D" id="3.90.1150.10">
    <property type="entry name" value="Aspartate Aminotransferase, domain 1"/>
    <property type="match status" value="1"/>
</dbReference>
<evidence type="ECO:0000256" key="3">
    <source>
        <dbReference type="ARBA" id="ARBA00011738"/>
    </source>
</evidence>
<evidence type="ECO:0000313" key="10">
    <source>
        <dbReference type="EMBL" id="HGU64937.1"/>
    </source>
</evidence>
<dbReference type="InterPro" id="IPR050596">
    <property type="entry name" value="AspAT/PAT-like"/>
</dbReference>
<dbReference type="GO" id="GO:0030170">
    <property type="term" value="F:pyridoxal phosphate binding"/>
    <property type="evidence" value="ECO:0007669"/>
    <property type="project" value="InterPro"/>
</dbReference>
<evidence type="ECO:0000256" key="7">
    <source>
        <dbReference type="RuleBase" id="RU000481"/>
    </source>
</evidence>
<protein>
    <recommendedName>
        <fullName evidence="7">Aminotransferase</fullName>
        <ecNumber evidence="7">2.6.1.-</ecNumber>
    </recommendedName>
</protein>
<dbReference type="EMBL" id="DTAN01000069">
    <property type="protein sequence ID" value="HGU64937.1"/>
    <property type="molecule type" value="Genomic_DNA"/>
</dbReference>
<accession>A0A7C4HF60</accession>
<dbReference type="CDD" id="cd00609">
    <property type="entry name" value="AAT_like"/>
    <property type="match status" value="1"/>
</dbReference>
<keyword evidence="5 7" id="KW-0808">Transferase</keyword>
<dbReference type="EC" id="2.6.1.-" evidence="7"/>
<evidence type="ECO:0000256" key="4">
    <source>
        <dbReference type="ARBA" id="ARBA00022576"/>
    </source>
</evidence>
<sequence>MLGEGGFKYIARGRELARKGFRVINLSIGQPDVPTPDNVIESAVNSLVVEKFTRYTETQGIPELREAIADYLNQRYGSDVKPDEVIVGPGAKGPIFLAIAAYVSSGDEVIVPEPTYPAYSEVAKLFGARVVYVSLLFRNTIEGFRLDIESIENAITPRTKLIVINNPHNPTGAVFTREELDQLVEIARKKGILILADEIYDNFVYEGEFNSFLSYSDWRDWLIYVNGFSKTFSMTGWRLGYLVIRREIAEVLRRLAVNIWGCPTSFIQKAGVTALKDPESWIWVKKLVDRYREMCELMYSSLKDIPFIETWKSRGAFYMFPRVVKLLEKINMDVETFVEFLIDRYQLIVLPGSAFPAQTSNQYIRFSFATNRDEVEEGVKRFKEAVYDLTSK</sequence>
<dbReference type="GO" id="GO:0008483">
    <property type="term" value="F:transaminase activity"/>
    <property type="evidence" value="ECO:0007669"/>
    <property type="project" value="UniProtKB-KW"/>
</dbReference>
<comment type="cofactor">
    <cofactor evidence="1 7">
        <name>pyridoxal 5'-phosphate</name>
        <dbReference type="ChEBI" id="CHEBI:597326"/>
    </cofactor>
</comment>
<keyword evidence="4 7" id="KW-0032">Aminotransferase</keyword>
<dbReference type="GO" id="GO:0006520">
    <property type="term" value="P:amino acid metabolic process"/>
    <property type="evidence" value="ECO:0007669"/>
    <property type="project" value="InterPro"/>
</dbReference>
<dbReference type="PROSITE" id="PS00105">
    <property type="entry name" value="AA_TRANSFER_CLASS_1"/>
    <property type="match status" value="1"/>
</dbReference>
<evidence type="ECO:0000256" key="2">
    <source>
        <dbReference type="ARBA" id="ARBA00007441"/>
    </source>
</evidence>
<dbReference type="FunFam" id="3.40.640.10:FF:000033">
    <property type="entry name" value="Aspartate aminotransferase"/>
    <property type="match status" value="1"/>
</dbReference>
<dbReference type="Pfam" id="PF00155">
    <property type="entry name" value="Aminotran_1_2"/>
    <property type="match status" value="1"/>
</dbReference>
<comment type="similarity">
    <text evidence="2 7">Belongs to the class-I pyridoxal-phosphate-dependent aminotransferase family.</text>
</comment>
<comment type="caution">
    <text evidence="9">The sequence shown here is derived from an EMBL/GenBank/DDBJ whole genome shotgun (WGS) entry which is preliminary data.</text>
</comment>
<dbReference type="InterPro" id="IPR004839">
    <property type="entry name" value="Aminotransferase_I/II_large"/>
</dbReference>
<dbReference type="PANTHER" id="PTHR46383">
    <property type="entry name" value="ASPARTATE AMINOTRANSFERASE"/>
    <property type="match status" value="1"/>
</dbReference>
<dbReference type="InterPro" id="IPR015424">
    <property type="entry name" value="PyrdxlP-dep_Trfase"/>
</dbReference>
<keyword evidence="6" id="KW-0663">Pyridoxal phosphate</keyword>
<dbReference type="InterPro" id="IPR015421">
    <property type="entry name" value="PyrdxlP-dep_Trfase_major"/>
</dbReference>
<evidence type="ECO:0000256" key="6">
    <source>
        <dbReference type="ARBA" id="ARBA00022898"/>
    </source>
</evidence>
<evidence type="ECO:0000313" key="9">
    <source>
        <dbReference type="EMBL" id="HGM58428.1"/>
    </source>
</evidence>
<comment type="subunit">
    <text evidence="3">Homodimer.</text>
</comment>
<dbReference type="InterPro" id="IPR004838">
    <property type="entry name" value="NHTrfase_class1_PyrdxlP-BS"/>
</dbReference>
<feature type="domain" description="Aminotransferase class I/classII large" evidence="8">
    <location>
        <begin position="23"/>
        <end position="382"/>
    </location>
</feature>
<organism evidence="9">
    <name type="scientific">Staphylothermus marinus</name>
    <dbReference type="NCBI Taxonomy" id="2280"/>
    <lineage>
        <taxon>Archaea</taxon>
        <taxon>Thermoproteota</taxon>
        <taxon>Thermoprotei</taxon>
        <taxon>Desulfurococcales</taxon>
        <taxon>Desulfurococcaceae</taxon>
        <taxon>Staphylothermus</taxon>
    </lineage>
</organism>